<sequence length="246" mass="27334">MPSENESTPNPNPQDSYKLIGIPNNYNNHPTLQQKTPLPSETLCENPEKSMTESRNDETQIPNPKLSGQSSTFSSTETNSKEPPYTILTDREKHMLSALLCSVGLVSCISMPIYWVALTEIQHDFHITEEQTNLTVTAYLVLQAISPMIFSNAGDSFGRRPVILTCLIGGVAVNVGLAVTNAYWLMIFLRCLLALFVSPVISINMSVVGDFTTRKPSFGSVRHLMEQCLLWFCSCCLRQDVQLSVI</sequence>
<evidence type="ECO:0000256" key="8">
    <source>
        <dbReference type="SAM" id="Phobius"/>
    </source>
</evidence>
<feature type="region of interest" description="Disordered" evidence="7">
    <location>
        <begin position="1"/>
        <end position="84"/>
    </location>
</feature>
<dbReference type="OrthoDB" id="440553at2759"/>
<protein>
    <submittedName>
        <fullName evidence="10">Unnamed protein product</fullName>
    </submittedName>
</protein>
<dbReference type="PANTHER" id="PTHR23502:SF51">
    <property type="entry name" value="QUINIDINE RESISTANCE PROTEIN 1-RELATED"/>
    <property type="match status" value="1"/>
</dbReference>
<keyword evidence="2" id="KW-0813">Transport</keyword>
<dbReference type="InterPro" id="IPR011701">
    <property type="entry name" value="MFS"/>
</dbReference>
<organism evidence="10 11">
    <name type="scientific">Ambrosiozyma monospora</name>
    <name type="common">Yeast</name>
    <name type="synonym">Endomycopsis monosporus</name>
    <dbReference type="NCBI Taxonomy" id="43982"/>
    <lineage>
        <taxon>Eukaryota</taxon>
        <taxon>Fungi</taxon>
        <taxon>Dikarya</taxon>
        <taxon>Ascomycota</taxon>
        <taxon>Saccharomycotina</taxon>
        <taxon>Pichiomycetes</taxon>
        <taxon>Pichiales</taxon>
        <taxon>Pichiaceae</taxon>
        <taxon>Ambrosiozyma</taxon>
    </lineage>
</organism>
<evidence type="ECO:0000256" key="4">
    <source>
        <dbReference type="ARBA" id="ARBA00022989"/>
    </source>
</evidence>
<feature type="transmembrane region" description="Helical" evidence="8">
    <location>
        <begin position="161"/>
        <end position="179"/>
    </location>
</feature>
<evidence type="ECO:0000259" key="9">
    <source>
        <dbReference type="PROSITE" id="PS50850"/>
    </source>
</evidence>
<name>A0A9W6YRK7_AMBMO</name>
<evidence type="ECO:0000256" key="6">
    <source>
        <dbReference type="ARBA" id="ARBA00038347"/>
    </source>
</evidence>
<accession>A0A9W6YRK7</accession>
<feature type="domain" description="Major facilitator superfamily (MFS) profile" evidence="9">
    <location>
        <begin position="96"/>
        <end position="246"/>
    </location>
</feature>
<feature type="compositionally biased region" description="Basic and acidic residues" evidence="7">
    <location>
        <begin position="46"/>
        <end position="58"/>
    </location>
</feature>
<comment type="similarity">
    <text evidence="6">Belongs to the major facilitator superfamily. CAR1 family.</text>
</comment>
<dbReference type="Pfam" id="PF07690">
    <property type="entry name" value="MFS_1"/>
    <property type="match status" value="1"/>
</dbReference>
<evidence type="ECO:0000256" key="3">
    <source>
        <dbReference type="ARBA" id="ARBA00022692"/>
    </source>
</evidence>
<dbReference type="SUPFAM" id="SSF103473">
    <property type="entry name" value="MFS general substrate transporter"/>
    <property type="match status" value="1"/>
</dbReference>
<dbReference type="GO" id="GO:0022857">
    <property type="term" value="F:transmembrane transporter activity"/>
    <property type="evidence" value="ECO:0007669"/>
    <property type="project" value="InterPro"/>
</dbReference>
<evidence type="ECO:0000256" key="1">
    <source>
        <dbReference type="ARBA" id="ARBA00004141"/>
    </source>
</evidence>
<feature type="compositionally biased region" description="Polar residues" evidence="7">
    <location>
        <begin position="24"/>
        <end position="39"/>
    </location>
</feature>
<comment type="caution">
    <text evidence="10">The sequence shown here is derived from an EMBL/GenBank/DDBJ whole genome shotgun (WGS) entry which is preliminary data.</text>
</comment>
<keyword evidence="11" id="KW-1185">Reference proteome</keyword>
<keyword evidence="5 8" id="KW-0472">Membrane</keyword>
<dbReference type="InterPro" id="IPR036259">
    <property type="entry name" value="MFS_trans_sf"/>
</dbReference>
<keyword evidence="4 8" id="KW-1133">Transmembrane helix</keyword>
<dbReference type="AlphaFoldDB" id="A0A9W6YRK7"/>
<evidence type="ECO:0000256" key="7">
    <source>
        <dbReference type="SAM" id="MobiDB-lite"/>
    </source>
</evidence>
<dbReference type="GO" id="GO:0005886">
    <property type="term" value="C:plasma membrane"/>
    <property type="evidence" value="ECO:0007669"/>
    <property type="project" value="TreeGrafter"/>
</dbReference>
<dbReference type="PROSITE" id="PS50850">
    <property type="entry name" value="MFS"/>
    <property type="match status" value="1"/>
</dbReference>
<keyword evidence="3 8" id="KW-0812">Transmembrane</keyword>
<dbReference type="Proteomes" id="UP001165063">
    <property type="component" value="Unassembled WGS sequence"/>
</dbReference>
<feature type="compositionally biased region" description="Polar residues" evidence="7">
    <location>
        <begin position="59"/>
        <end position="78"/>
    </location>
</feature>
<dbReference type="Gene3D" id="1.20.1720.10">
    <property type="entry name" value="Multidrug resistance protein D"/>
    <property type="match status" value="1"/>
</dbReference>
<proteinExistence type="inferred from homology"/>
<gene>
    <name evidence="10" type="ORF">Amon01_000351100</name>
</gene>
<feature type="transmembrane region" description="Helical" evidence="8">
    <location>
        <begin position="185"/>
        <end position="208"/>
    </location>
</feature>
<dbReference type="EMBL" id="BSXU01001485">
    <property type="protein sequence ID" value="GMG27963.1"/>
    <property type="molecule type" value="Genomic_DNA"/>
</dbReference>
<evidence type="ECO:0000313" key="10">
    <source>
        <dbReference type="EMBL" id="GMG27963.1"/>
    </source>
</evidence>
<reference evidence="10" key="1">
    <citation type="submission" date="2023-04" db="EMBL/GenBank/DDBJ databases">
        <title>Ambrosiozyma monospora NBRC 1965.</title>
        <authorList>
            <person name="Ichikawa N."/>
            <person name="Sato H."/>
            <person name="Tonouchi N."/>
        </authorList>
    </citation>
    <scope>NUCLEOTIDE SEQUENCE</scope>
    <source>
        <strain evidence="10">NBRC 1965</strain>
    </source>
</reference>
<evidence type="ECO:0000313" key="11">
    <source>
        <dbReference type="Proteomes" id="UP001165063"/>
    </source>
</evidence>
<evidence type="ECO:0000256" key="2">
    <source>
        <dbReference type="ARBA" id="ARBA00022448"/>
    </source>
</evidence>
<feature type="transmembrane region" description="Helical" evidence="8">
    <location>
        <begin position="96"/>
        <end position="116"/>
    </location>
</feature>
<comment type="subcellular location">
    <subcellularLocation>
        <location evidence="1">Membrane</location>
        <topology evidence="1">Multi-pass membrane protein</topology>
    </subcellularLocation>
</comment>
<evidence type="ECO:0000256" key="5">
    <source>
        <dbReference type="ARBA" id="ARBA00023136"/>
    </source>
</evidence>
<dbReference type="InterPro" id="IPR020846">
    <property type="entry name" value="MFS_dom"/>
</dbReference>
<dbReference type="PANTHER" id="PTHR23502">
    <property type="entry name" value="MAJOR FACILITATOR SUPERFAMILY"/>
    <property type="match status" value="1"/>
</dbReference>